<reference evidence="1 2" key="1">
    <citation type="submission" date="2019-03" db="EMBL/GenBank/DDBJ databases">
        <title>An improved genome assembly of the fluke Schistosoma japonicum.</title>
        <authorList>
            <person name="Hu W."/>
            <person name="Luo F."/>
            <person name="Yin M."/>
            <person name="Mo X."/>
            <person name="Sun C."/>
            <person name="Wu Q."/>
            <person name="Zhu B."/>
            <person name="Xiang M."/>
            <person name="Wang J."/>
            <person name="Wang Y."/>
            <person name="Zhang T."/>
            <person name="Xu B."/>
            <person name="Zheng H."/>
            <person name="Feng Z."/>
        </authorList>
    </citation>
    <scope>NUCLEOTIDE SEQUENCE [LARGE SCALE GENOMIC DNA]</scope>
    <source>
        <strain evidence="1">HuSjv2</strain>
        <tissue evidence="1">Worms</tissue>
    </source>
</reference>
<dbReference type="EMBL" id="SKCS01000003">
    <property type="protein sequence ID" value="TNN21428.1"/>
    <property type="molecule type" value="Genomic_DNA"/>
</dbReference>
<comment type="caution">
    <text evidence="1">The sequence shown here is derived from an EMBL/GenBank/DDBJ whole genome shotgun (WGS) entry which is preliminary data.</text>
</comment>
<evidence type="ECO:0000313" key="2">
    <source>
        <dbReference type="Proteomes" id="UP000311919"/>
    </source>
</evidence>
<dbReference type="EMBL" id="SKCS01000003">
    <property type="protein sequence ID" value="TNN21427.1"/>
    <property type="molecule type" value="Genomic_DNA"/>
</dbReference>
<protein>
    <submittedName>
        <fullName evidence="1">Uncharacterized protein</fullName>
    </submittedName>
</protein>
<proteinExistence type="predicted"/>
<dbReference type="EMBL" id="SKCS01000003">
    <property type="protein sequence ID" value="TNN21426.1"/>
    <property type="molecule type" value="Genomic_DNA"/>
</dbReference>
<dbReference type="Proteomes" id="UP000311919">
    <property type="component" value="Unassembled WGS sequence"/>
</dbReference>
<keyword evidence="2" id="KW-1185">Reference proteome</keyword>
<dbReference type="OrthoDB" id="6252062at2759"/>
<name>A0A4Z2DY52_SCHJA</name>
<sequence length="204" mass="23492">MMHFGLTQREFVQYTQSAQPNVLKPGVIDEVVKVLRKHFDKCEDERIQSLAEAERKRMRNLEAETELKHIHLCIKPQLKTKSKKSVKKSEKPYMHWMDTQKPGAHPAPDSGKLKKTVDSELLIETNDDILNQSTDDHKNQYEEAFHSNQQKATDPDACLHLPLGMVRDPTPRTRRFLSAQTSESLYGMANLIVYSPSEEKGQKH</sequence>
<accession>A0A4Z2DY52</accession>
<organism evidence="1 2">
    <name type="scientific">Schistosoma japonicum</name>
    <name type="common">Blood fluke</name>
    <dbReference type="NCBI Taxonomy" id="6182"/>
    <lineage>
        <taxon>Eukaryota</taxon>
        <taxon>Metazoa</taxon>
        <taxon>Spiralia</taxon>
        <taxon>Lophotrochozoa</taxon>
        <taxon>Platyhelminthes</taxon>
        <taxon>Trematoda</taxon>
        <taxon>Digenea</taxon>
        <taxon>Strigeidida</taxon>
        <taxon>Schistosomatoidea</taxon>
        <taxon>Schistosomatidae</taxon>
        <taxon>Schistosoma</taxon>
    </lineage>
</organism>
<evidence type="ECO:0000313" key="1">
    <source>
        <dbReference type="EMBL" id="TNN21426.1"/>
    </source>
</evidence>
<gene>
    <name evidence="1" type="ORF">EWB00_004673</name>
</gene>
<dbReference type="AlphaFoldDB" id="A0A4Z2DY52"/>